<keyword evidence="2" id="KW-0436">Ligase</keyword>
<dbReference type="AlphaFoldDB" id="A0A9D9HPH7"/>
<dbReference type="InterPro" id="IPR053158">
    <property type="entry name" value="CapK_Type1_Caps_Biosynth"/>
</dbReference>
<organism evidence="2 3">
    <name type="scientific">Candidatus Gallitreponema excrementavium</name>
    <dbReference type="NCBI Taxonomy" id="2840840"/>
    <lineage>
        <taxon>Bacteria</taxon>
        <taxon>Pseudomonadati</taxon>
        <taxon>Spirochaetota</taxon>
        <taxon>Spirochaetia</taxon>
        <taxon>Spirochaetales</taxon>
        <taxon>Candidatus Gallitreponema</taxon>
    </lineage>
</organism>
<feature type="domain" description="AMP-dependent synthetase/ligase" evidence="1">
    <location>
        <begin position="111"/>
        <end position="283"/>
    </location>
</feature>
<dbReference type="InterPro" id="IPR042099">
    <property type="entry name" value="ANL_N_sf"/>
</dbReference>
<name>A0A9D9HPH7_9SPIR</name>
<evidence type="ECO:0000313" key="3">
    <source>
        <dbReference type="Proteomes" id="UP000823638"/>
    </source>
</evidence>
<dbReference type="EMBL" id="JADIMM010000064">
    <property type="protein sequence ID" value="MBO8457463.1"/>
    <property type="molecule type" value="Genomic_DNA"/>
</dbReference>
<evidence type="ECO:0000313" key="2">
    <source>
        <dbReference type="EMBL" id="MBO8457463.1"/>
    </source>
</evidence>
<comment type="caution">
    <text evidence="2">The sequence shown here is derived from an EMBL/GenBank/DDBJ whole genome shotgun (WGS) entry which is preliminary data.</text>
</comment>
<protein>
    <submittedName>
        <fullName evidence="2">Phenylacetate--CoA ligase family protein</fullName>
    </submittedName>
</protein>
<evidence type="ECO:0000259" key="1">
    <source>
        <dbReference type="Pfam" id="PF00501"/>
    </source>
</evidence>
<proteinExistence type="predicted"/>
<dbReference type="PANTHER" id="PTHR36932">
    <property type="entry name" value="CAPSULAR POLYSACCHARIDE BIOSYNTHESIS PROTEIN"/>
    <property type="match status" value="1"/>
</dbReference>
<reference evidence="2" key="2">
    <citation type="journal article" date="2021" name="PeerJ">
        <title>Extensive microbial diversity within the chicken gut microbiome revealed by metagenomics and culture.</title>
        <authorList>
            <person name="Gilroy R."/>
            <person name="Ravi A."/>
            <person name="Getino M."/>
            <person name="Pursley I."/>
            <person name="Horton D.L."/>
            <person name="Alikhan N.F."/>
            <person name="Baker D."/>
            <person name="Gharbi K."/>
            <person name="Hall N."/>
            <person name="Watson M."/>
            <person name="Adriaenssens E.M."/>
            <person name="Foster-Nyarko E."/>
            <person name="Jarju S."/>
            <person name="Secka A."/>
            <person name="Antonio M."/>
            <person name="Oren A."/>
            <person name="Chaudhuri R.R."/>
            <person name="La Ragione R."/>
            <person name="Hildebrand F."/>
            <person name="Pallen M.J."/>
        </authorList>
    </citation>
    <scope>NUCLEOTIDE SEQUENCE</scope>
    <source>
        <strain evidence="2">10532</strain>
    </source>
</reference>
<dbReference type="SUPFAM" id="SSF56801">
    <property type="entry name" value="Acetyl-CoA synthetase-like"/>
    <property type="match status" value="1"/>
</dbReference>
<gene>
    <name evidence="2" type="ORF">IAA81_04455</name>
</gene>
<reference evidence="2" key="1">
    <citation type="submission" date="2020-10" db="EMBL/GenBank/DDBJ databases">
        <authorList>
            <person name="Gilroy R."/>
        </authorList>
    </citation>
    <scope>NUCLEOTIDE SEQUENCE</scope>
    <source>
        <strain evidence="2">10532</strain>
    </source>
</reference>
<dbReference type="Proteomes" id="UP000823638">
    <property type="component" value="Unassembled WGS sequence"/>
</dbReference>
<sequence>MGYIKLLIELAMLKHNVNVSRKKMQKIQRKKFCKLIRFAWKHSPYYRKVFEQAGIKENQLNNLPPSAFPSIDKKTLMQNFDSILTVSGITQEQIRKFDYETELSNGNTIPGKSQNSTFHIVHSSGSTGIPCYFLYDKKAWHTMLLGIIRGALWDMNIFQIIRLLIGHPKVMYIAATDGRYGGAMAVGDGITGVGAEQLYLDIKKPLSQWVDTVNNFNPDIIIGYPSAIKILGELIKQNKVSVKIQRLVSCGEPLPQTLRLFLEETFSVPVINIYGASESLAMGIELGSKEGMMLFDDLNLIEETEDGIYLTSLYNFAQPLIRYKLSDRLKIKDVQTIPFSCAENLLGRNEDLLWFEDNLGNKDFLHPLAVEGFCIKGLKDYQFLQTGKDSFKMIAEISDEIEKNNIEKELNKYLRTILQEKNLQFVKYSISFTSEILPDDKTGKKPLIVASTTRENIIQETAI</sequence>
<dbReference type="PANTHER" id="PTHR36932:SF1">
    <property type="entry name" value="CAPSULAR POLYSACCHARIDE BIOSYNTHESIS PROTEIN"/>
    <property type="match status" value="1"/>
</dbReference>
<accession>A0A9D9HPH7</accession>
<dbReference type="Gene3D" id="3.40.50.12780">
    <property type="entry name" value="N-terminal domain of ligase-like"/>
    <property type="match status" value="1"/>
</dbReference>
<dbReference type="InterPro" id="IPR000873">
    <property type="entry name" value="AMP-dep_synth/lig_dom"/>
</dbReference>
<dbReference type="GO" id="GO:0016874">
    <property type="term" value="F:ligase activity"/>
    <property type="evidence" value="ECO:0007669"/>
    <property type="project" value="UniProtKB-KW"/>
</dbReference>
<dbReference type="Pfam" id="PF00501">
    <property type="entry name" value="AMP-binding"/>
    <property type="match status" value="1"/>
</dbReference>